<proteinExistence type="predicted"/>
<reference evidence="4 5" key="1">
    <citation type="submission" date="2019-02" db="EMBL/GenBank/DDBJ databases">
        <title>Deep-cultivation of Planctomycetes and their phenomic and genomic characterization uncovers novel biology.</title>
        <authorList>
            <person name="Wiegand S."/>
            <person name="Jogler M."/>
            <person name="Boedeker C."/>
            <person name="Pinto D."/>
            <person name="Vollmers J."/>
            <person name="Rivas-Marin E."/>
            <person name="Kohn T."/>
            <person name="Peeters S.H."/>
            <person name="Heuer A."/>
            <person name="Rast P."/>
            <person name="Oberbeckmann S."/>
            <person name="Bunk B."/>
            <person name="Jeske O."/>
            <person name="Meyerdierks A."/>
            <person name="Storesund J.E."/>
            <person name="Kallscheuer N."/>
            <person name="Luecker S."/>
            <person name="Lage O.M."/>
            <person name="Pohl T."/>
            <person name="Merkel B.J."/>
            <person name="Hornburger P."/>
            <person name="Mueller R.-W."/>
            <person name="Bruemmer F."/>
            <person name="Labrenz M."/>
            <person name="Spormann A.M."/>
            <person name="Op Den Camp H."/>
            <person name="Overmann J."/>
            <person name="Amann R."/>
            <person name="Jetten M.S.M."/>
            <person name="Mascher T."/>
            <person name="Medema M.H."/>
            <person name="Devos D.P."/>
            <person name="Kaster A.-K."/>
            <person name="Ovreas L."/>
            <person name="Rohde M."/>
            <person name="Galperin M.Y."/>
            <person name="Jogler C."/>
        </authorList>
    </citation>
    <scope>NUCLEOTIDE SEQUENCE [LARGE SCALE GENOMIC DNA]</scope>
    <source>
        <strain evidence="4 5">CA13</strain>
    </source>
</reference>
<protein>
    <recommendedName>
        <fullName evidence="6">Alpha/beta-hydrolase family protein</fullName>
    </recommendedName>
</protein>
<gene>
    <name evidence="4" type="ORF">CA13_48600</name>
</gene>
<dbReference type="RefSeq" id="WP_419194711.1">
    <property type="nucleotide sequence ID" value="NZ_SJPJ01000001.1"/>
</dbReference>
<evidence type="ECO:0000259" key="2">
    <source>
        <dbReference type="Pfam" id="PF10081"/>
    </source>
</evidence>
<name>A0A5C5Z822_9BACT</name>
<keyword evidence="5" id="KW-1185">Reference proteome</keyword>
<comment type="caution">
    <text evidence="4">The sequence shown here is derived from an EMBL/GenBank/DDBJ whole genome shotgun (WGS) entry which is preliminary data.</text>
</comment>
<dbReference type="InterPro" id="IPR012037">
    <property type="entry name" value="Alpha/beta-hydrolase_fam"/>
</dbReference>
<keyword evidence="1" id="KW-0472">Membrane</keyword>
<feature type="transmembrane region" description="Helical" evidence="1">
    <location>
        <begin position="45"/>
        <end position="65"/>
    </location>
</feature>
<keyword evidence="1" id="KW-1133">Transmembrane helix</keyword>
<dbReference type="EMBL" id="SJPJ01000001">
    <property type="protein sequence ID" value="TWT83395.1"/>
    <property type="molecule type" value="Genomic_DNA"/>
</dbReference>
<feature type="domain" description="Alpha/beta-hydrolase catalytic" evidence="2">
    <location>
        <begin position="252"/>
        <end position="534"/>
    </location>
</feature>
<evidence type="ECO:0000259" key="3">
    <source>
        <dbReference type="Pfam" id="PF15420"/>
    </source>
</evidence>
<feature type="transmembrane region" description="Helical" evidence="1">
    <location>
        <begin position="161"/>
        <end position="184"/>
    </location>
</feature>
<keyword evidence="1" id="KW-0812">Transmembrane</keyword>
<dbReference type="PIRSF" id="PIRSF007542">
    <property type="entry name" value="UCP007542"/>
    <property type="match status" value="1"/>
</dbReference>
<dbReference type="Pfam" id="PF10081">
    <property type="entry name" value="Abhydrolase_9"/>
    <property type="match status" value="1"/>
</dbReference>
<feature type="domain" description="Alpha/beta-hydrolase N-terminal" evidence="3">
    <location>
        <begin position="29"/>
        <end position="235"/>
    </location>
</feature>
<sequence length="548" mass="60800">MKAWLTRYTQSFSFIGLIVAALFFSASVTPSLLPRHYVTQGVLSAFALAIGYSIGIASVWFWQFLGLSQPSDSLNRWSQRVTVVFTAMVFIVFLRQSTLWQNSIRELMEMPPVESAYPLRFFLIAVGLAAGIVAFTRVMILAGSKLADKLDRFLPPRISRAVSTAVIGVLLIFVANGVLARGLLNAADSFFSKADELIDEGIEQPTRTIACGSSDSLVLWESIGRRGKDFIAAAPTQEAIAKQTGADAMAPIRVYVGMRTEQTMEARAALALAELKRVGGFDRSVLIVATPTGTGWLDPGAVDTLEYLHHGDTAMVTTQYSYLPSWITILVDPSRAKRSAKALFDCIYDHWKTLPKDNRPRLYLHGLSLGCFGGETAADVLTIFEDPGQGCVWSGPPFPSAQWAALVQSRNPDSPQWLPTFRDQAIIRFTAQKNALDNGKRWSSIRNVYIQHASDPMVWFSPDLAWHRPDWLNNPRGPDVSPELRWYPIVTFLQIAFDLPMATTVPIGYGHNYSSSSYIDAWIAVTEPNGWDKPESIQQLKAHFADRE</sequence>
<dbReference type="Pfam" id="PF15420">
    <property type="entry name" value="Abhydrolase_9_N"/>
    <property type="match status" value="1"/>
</dbReference>
<dbReference type="AlphaFoldDB" id="A0A5C5Z822"/>
<accession>A0A5C5Z822</accession>
<feature type="transmembrane region" description="Helical" evidence="1">
    <location>
        <begin position="77"/>
        <end position="97"/>
    </location>
</feature>
<dbReference type="InterPro" id="IPR027788">
    <property type="entry name" value="Alpha/beta-hydrolase_N_dom"/>
</dbReference>
<evidence type="ECO:0000256" key="1">
    <source>
        <dbReference type="SAM" id="Phobius"/>
    </source>
</evidence>
<evidence type="ECO:0008006" key="6">
    <source>
        <dbReference type="Google" id="ProtNLM"/>
    </source>
</evidence>
<dbReference type="Proteomes" id="UP000315010">
    <property type="component" value="Unassembled WGS sequence"/>
</dbReference>
<evidence type="ECO:0000313" key="4">
    <source>
        <dbReference type="EMBL" id="TWT83395.1"/>
    </source>
</evidence>
<organism evidence="4 5">
    <name type="scientific">Novipirellula herctigrandis</name>
    <dbReference type="NCBI Taxonomy" id="2527986"/>
    <lineage>
        <taxon>Bacteria</taxon>
        <taxon>Pseudomonadati</taxon>
        <taxon>Planctomycetota</taxon>
        <taxon>Planctomycetia</taxon>
        <taxon>Pirellulales</taxon>
        <taxon>Pirellulaceae</taxon>
        <taxon>Novipirellula</taxon>
    </lineage>
</organism>
<feature type="transmembrane region" description="Helical" evidence="1">
    <location>
        <begin position="117"/>
        <end position="140"/>
    </location>
</feature>
<dbReference type="InterPro" id="IPR027787">
    <property type="entry name" value="Alpha/beta-hydrolase_catalytic"/>
</dbReference>
<evidence type="ECO:0000313" key="5">
    <source>
        <dbReference type="Proteomes" id="UP000315010"/>
    </source>
</evidence>
<feature type="transmembrane region" description="Helical" evidence="1">
    <location>
        <begin position="12"/>
        <end position="33"/>
    </location>
</feature>